<name>W7RSX8_LYSSH</name>
<gene>
    <name evidence="3" type="ORF">P799_05675</name>
</gene>
<reference evidence="3 4" key="1">
    <citation type="journal article" date="2015" name="Stand. Genomic Sci.">
        <title>Genome sequence and description of the mosquitocidal and heavy metal tolerant strain Lysinibacillus sphaericus CBAM5.</title>
        <authorList>
            <person name="Pena-Montenegro T.D."/>
            <person name="Lozano L."/>
            <person name="Dussan J."/>
        </authorList>
    </citation>
    <scope>NUCLEOTIDE SEQUENCE [LARGE SCALE GENOMIC DNA]</scope>
    <source>
        <strain evidence="3">CBAM5</strain>
    </source>
</reference>
<sequence>MLKRDSSNFVVHLSCICKNPSKYFVMIIALKLFTILEEQTGRMIDMLKKIKKAALASVIAASLLLPVGAMAAESYTVSSGDTLWKIALKTETGVQELIDANPQLANPNQIYPGQKIMVPVKEQASVEQEVVKRVNAERAKAGLSALQDDWELSRVAKYKSQDMHDKNYFDHTSPTYGTPFTMMKNFGISYQSAGENIAKGQRSAQEVVTAWMNSEGHRANILSKNYTHIGIGYVADGNYWTQMFIQK</sequence>
<accession>W7RSX8</accession>
<feature type="transmembrane region" description="Helical" evidence="1">
    <location>
        <begin position="53"/>
        <end position="72"/>
    </location>
</feature>
<evidence type="ECO:0000313" key="3">
    <source>
        <dbReference type="EMBL" id="EWH33689.1"/>
    </source>
</evidence>
<dbReference type="SMART" id="SM00257">
    <property type="entry name" value="LysM"/>
    <property type="match status" value="1"/>
</dbReference>
<dbReference type="SUPFAM" id="SSF55797">
    <property type="entry name" value="PR-1-like"/>
    <property type="match status" value="1"/>
</dbReference>
<dbReference type="HOGENOM" id="CLU_048111_0_2_9"/>
<dbReference type="EMBL" id="AYKQ01000008">
    <property type="protein sequence ID" value="EWH33689.1"/>
    <property type="molecule type" value="Genomic_DNA"/>
</dbReference>
<evidence type="ECO:0000259" key="2">
    <source>
        <dbReference type="PROSITE" id="PS51782"/>
    </source>
</evidence>
<protein>
    <recommendedName>
        <fullName evidence="2">LysM domain-containing protein</fullName>
    </recommendedName>
</protein>
<dbReference type="Pfam" id="PF00188">
    <property type="entry name" value="CAP"/>
    <property type="match status" value="1"/>
</dbReference>
<evidence type="ECO:0000256" key="1">
    <source>
        <dbReference type="SAM" id="Phobius"/>
    </source>
</evidence>
<dbReference type="PROSITE" id="PS51782">
    <property type="entry name" value="LYSM"/>
    <property type="match status" value="1"/>
</dbReference>
<dbReference type="NCBIfam" id="TIGR02909">
    <property type="entry name" value="spore_YkwD"/>
    <property type="match status" value="1"/>
</dbReference>
<evidence type="ECO:0000313" key="4">
    <source>
        <dbReference type="Proteomes" id="UP000023555"/>
    </source>
</evidence>
<proteinExistence type="predicted"/>
<dbReference type="InterPro" id="IPR035940">
    <property type="entry name" value="CAP_sf"/>
</dbReference>
<dbReference type="InterPro" id="IPR014258">
    <property type="entry name" value="CAP_domain_YkwD-like"/>
</dbReference>
<dbReference type="Pfam" id="PF01476">
    <property type="entry name" value="LysM"/>
    <property type="match status" value="1"/>
</dbReference>
<dbReference type="CDD" id="cd00118">
    <property type="entry name" value="LysM"/>
    <property type="match status" value="1"/>
</dbReference>
<dbReference type="InterPro" id="IPR018392">
    <property type="entry name" value="LysM"/>
</dbReference>
<dbReference type="Gene3D" id="3.10.350.10">
    <property type="entry name" value="LysM domain"/>
    <property type="match status" value="1"/>
</dbReference>
<keyword evidence="1" id="KW-0472">Membrane</keyword>
<dbReference type="Proteomes" id="UP000023555">
    <property type="component" value="Unassembled WGS sequence"/>
</dbReference>
<organism evidence="3 4">
    <name type="scientific">Lysinibacillus sphaericus CBAM5</name>
    <dbReference type="NCBI Taxonomy" id="1400869"/>
    <lineage>
        <taxon>Bacteria</taxon>
        <taxon>Bacillati</taxon>
        <taxon>Bacillota</taxon>
        <taxon>Bacilli</taxon>
        <taxon>Bacillales</taxon>
        <taxon>Bacillaceae</taxon>
        <taxon>Lysinibacillus</taxon>
    </lineage>
</organism>
<dbReference type="InterPro" id="IPR014248">
    <property type="entry name" value="Spore_coat_assembly_SafA"/>
</dbReference>
<dbReference type="NCBIfam" id="TIGR02899">
    <property type="entry name" value="spore_safA"/>
    <property type="match status" value="1"/>
</dbReference>
<dbReference type="InterPro" id="IPR014044">
    <property type="entry name" value="CAP_dom"/>
</dbReference>
<dbReference type="PANTHER" id="PTHR31157:SF1">
    <property type="entry name" value="SCP DOMAIN-CONTAINING PROTEIN"/>
    <property type="match status" value="1"/>
</dbReference>
<dbReference type="PANTHER" id="PTHR31157">
    <property type="entry name" value="SCP DOMAIN-CONTAINING PROTEIN"/>
    <property type="match status" value="1"/>
</dbReference>
<dbReference type="InterPro" id="IPR036779">
    <property type="entry name" value="LysM_dom_sf"/>
</dbReference>
<comment type="caution">
    <text evidence="3">The sequence shown here is derived from an EMBL/GenBank/DDBJ whole genome shotgun (WGS) entry which is preliminary data.</text>
</comment>
<keyword evidence="1" id="KW-0812">Transmembrane</keyword>
<dbReference type="CDD" id="cd05379">
    <property type="entry name" value="CAP_bacterial"/>
    <property type="match status" value="1"/>
</dbReference>
<dbReference type="Gene3D" id="3.40.33.10">
    <property type="entry name" value="CAP"/>
    <property type="match status" value="1"/>
</dbReference>
<dbReference type="AlphaFoldDB" id="W7RSX8"/>
<dbReference type="SUPFAM" id="SSF54106">
    <property type="entry name" value="LysM domain"/>
    <property type="match status" value="1"/>
</dbReference>
<keyword evidence="1" id="KW-1133">Transmembrane helix</keyword>
<feature type="domain" description="LysM" evidence="2">
    <location>
        <begin position="73"/>
        <end position="118"/>
    </location>
</feature>